<keyword evidence="6 12" id="KW-0812">Transmembrane</keyword>
<evidence type="ECO:0000313" key="14">
    <source>
        <dbReference type="EMBL" id="PQJ28918.1"/>
    </source>
</evidence>
<organism evidence="14 15">
    <name type="scientific">Rubritalea profundi</name>
    <dbReference type="NCBI Taxonomy" id="1658618"/>
    <lineage>
        <taxon>Bacteria</taxon>
        <taxon>Pseudomonadati</taxon>
        <taxon>Verrucomicrobiota</taxon>
        <taxon>Verrucomicrobiia</taxon>
        <taxon>Verrucomicrobiales</taxon>
        <taxon>Rubritaleaceae</taxon>
        <taxon>Rubritalea</taxon>
    </lineage>
</organism>
<keyword evidence="3" id="KW-0813">Transport</keyword>
<dbReference type="EMBL" id="MQWA01000001">
    <property type="protein sequence ID" value="PQJ28918.1"/>
    <property type="molecule type" value="Genomic_DNA"/>
</dbReference>
<evidence type="ECO:0000256" key="12">
    <source>
        <dbReference type="SAM" id="Phobius"/>
    </source>
</evidence>
<dbReference type="AlphaFoldDB" id="A0A2S7U1N5"/>
<protein>
    <submittedName>
        <fullName evidence="14">Sodium:proton antiporter</fullName>
    </submittedName>
</protein>
<dbReference type="Pfam" id="PF00999">
    <property type="entry name" value="Na_H_Exchanger"/>
    <property type="match status" value="1"/>
</dbReference>
<evidence type="ECO:0000256" key="1">
    <source>
        <dbReference type="ARBA" id="ARBA00004651"/>
    </source>
</evidence>
<evidence type="ECO:0000256" key="3">
    <source>
        <dbReference type="ARBA" id="ARBA00022448"/>
    </source>
</evidence>
<proteinExistence type="inferred from homology"/>
<evidence type="ECO:0000256" key="6">
    <source>
        <dbReference type="ARBA" id="ARBA00022692"/>
    </source>
</evidence>
<dbReference type="Gene3D" id="6.10.140.1330">
    <property type="match status" value="1"/>
</dbReference>
<dbReference type="GO" id="GO:0005886">
    <property type="term" value="C:plasma membrane"/>
    <property type="evidence" value="ECO:0007669"/>
    <property type="project" value="UniProtKB-SubCell"/>
</dbReference>
<comment type="subcellular location">
    <subcellularLocation>
        <location evidence="1">Cell membrane</location>
        <topology evidence="1">Multi-pass membrane protein</topology>
    </subcellularLocation>
</comment>
<dbReference type="OrthoDB" id="154752at2"/>
<feature type="transmembrane region" description="Helical" evidence="12">
    <location>
        <begin position="101"/>
        <end position="124"/>
    </location>
</feature>
<evidence type="ECO:0000259" key="13">
    <source>
        <dbReference type="Pfam" id="PF00999"/>
    </source>
</evidence>
<feature type="transmembrane region" description="Helical" evidence="12">
    <location>
        <begin position="130"/>
        <end position="150"/>
    </location>
</feature>
<evidence type="ECO:0000256" key="2">
    <source>
        <dbReference type="ARBA" id="ARBA00007367"/>
    </source>
</evidence>
<keyword evidence="4" id="KW-0050">Antiport</keyword>
<evidence type="ECO:0000256" key="5">
    <source>
        <dbReference type="ARBA" id="ARBA00022475"/>
    </source>
</evidence>
<comment type="caution">
    <text evidence="14">The sequence shown here is derived from an EMBL/GenBank/DDBJ whole genome shotgun (WGS) entry which is preliminary data.</text>
</comment>
<keyword evidence="10 12" id="KW-0472">Membrane</keyword>
<keyword evidence="8" id="KW-0915">Sodium</keyword>
<feature type="transmembrane region" description="Helical" evidence="12">
    <location>
        <begin position="171"/>
        <end position="190"/>
    </location>
</feature>
<dbReference type="InterPro" id="IPR018422">
    <property type="entry name" value="Cation/H_exchanger_CPA1"/>
</dbReference>
<keyword evidence="5" id="KW-1003">Cell membrane</keyword>
<feature type="transmembrane region" description="Helical" evidence="12">
    <location>
        <begin position="210"/>
        <end position="230"/>
    </location>
</feature>
<dbReference type="GO" id="GO:0015386">
    <property type="term" value="F:potassium:proton antiporter activity"/>
    <property type="evidence" value="ECO:0007669"/>
    <property type="project" value="TreeGrafter"/>
</dbReference>
<dbReference type="GO" id="GO:0015385">
    <property type="term" value="F:sodium:proton antiporter activity"/>
    <property type="evidence" value="ECO:0007669"/>
    <property type="project" value="InterPro"/>
</dbReference>
<keyword evidence="11" id="KW-0739">Sodium transport</keyword>
<feature type="transmembrane region" description="Helical" evidence="12">
    <location>
        <begin position="263"/>
        <end position="280"/>
    </location>
</feature>
<evidence type="ECO:0000256" key="4">
    <source>
        <dbReference type="ARBA" id="ARBA00022449"/>
    </source>
</evidence>
<sequence length="420" mass="44921">MELLDIAAILLTLASLFAYVNHRWIKLPSTIGIMLISLVISLALLGLGAIWPPMDDYAEKFVSMIDFNEALMEGMLSYLLFAGALHVNMTQLKNQRRLVSVLASVGVVLSTVLVGSIAWLLFGALGINMPYIWCLVFGSLIAPTDPVAVLGILKTAGAPKSLETKITGESLFNDGVGVVVYLALLGIAGVGAHHGGDAHSSSVTMDVAKLFAVEAGGGILLGLILGYLGYRLLKSIDNYHVEILITLALVTGGYRLAMGLHTSGPLAMVVAGLMIGNHARENAMSATTRTNIDTFWEIIDEILNAVLFLLIGLEIFLLEFSGMVLLAGVILIPVCLSVRYASIWVPVTILKRFREFSPNVVKILTWGGIRGGISIALALAIPKEAGEAREVILLVTYVIVIFSISVQGLSLKKLIQKSLG</sequence>
<keyword evidence="9" id="KW-0406">Ion transport</keyword>
<dbReference type="PANTHER" id="PTHR10110">
    <property type="entry name" value="SODIUM/HYDROGEN EXCHANGER"/>
    <property type="match status" value="1"/>
</dbReference>
<dbReference type="Proteomes" id="UP000239907">
    <property type="component" value="Unassembled WGS sequence"/>
</dbReference>
<evidence type="ECO:0000256" key="9">
    <source>
        <dbReference type="ARBA" id="ARBA00023065"/>
    </source>
</evidence>
<dbReference type="InterPro" id="IPR006153">
    <property type="entry name" value="Cation/H_exchanger_TM"/>
</dbReference>
<feature type="transmembrane region" description="Helical" evidence="12">
    <location>
        <begin position="359"/>
        <end position="379"/>
    </location>
</feature>
<dbReference type="GO" id="GO:0098719">
    <property type="term" value="P:sodium ion import across plasma membrane"/>
    <property type="evidence" value="ECO:0007669"/>
    <property type="project" value="TreeGrafter"/>
</dbReference>
<name>A0A2S7U1N5_9BACT</name>
<comment type="similarity">
    <text evidence="2">Belongs to the monovalent cation:proton antiporter 1 (CPA1) transporter (TC 2.A.36) family.</text>
</comment>
<keyword evidence="7 12" id="KW-1133">Transmembrane helix</keyword>
<evidence type="ECO:0000256" key="7">
    <source>
        <dbReference type="ARBA" id="ARBA00022989"/>
    </source>
</evidence>
<evidence type="ECO:0000256" key="8">
    <source>
        <dbReference type="ARBA" id="ARBA00023053"/>
    </source>
</evidence>
<feature type="transmembrane region" description="Helical" evidence="12">
    <location>
        <begin position="31"/>
        <end position="51"/>
    </location>
</feature>
<evidence type="ECO:0000256" key="11">
    <source>
        <dbReference type="ARBA" id="ARBA00023201"/>
    </source>
</evidence>
<dbReference type="RefSeq" id="WP_105043409.1">
    <property type="nucleotide sequence ID" value="NZ_MQWA01000001.1"/>
</dbReference>
<feature type="transmembrane region" description="Helical" evidence="12">
    <location>
        <begin position="324"/>
        <end position="347"/>
    </location>
</feature>
<gene>
    <name evidence="14" type="ORF">BSZ32_10740</name>
</gene>
<accession>A0A2S7U1N5</accession>
<feature type="transmembrane region" description="Helical" evidence="12">
    <location>
        <begin position="391"/>
        <end position="411"/>
    </location>
</feature>
<feature type="transmembrane region" description="Helical" evidence="12">
    <location>
        <begin position="71"/>
        <end position="89"/>
    </location>
</feature>
<dbReference type="PANTHER" id="PTHR10110:SF195">
    <property type="entry name" value="NA(+)_H(+) ANTIPORTER NHAS2"/>
    <property type="match status" value="1"/>
</dbReference>
<reference evidence="14 15" key="1">
    <citation type="submission" date="2016-12" db="EMBL/GenBank/DDBJ databases">
        <title>Study of bacterial adaptation to deep sea.</title>
        <authorList>
            <person name="Song J."/>
            <person name="Yoshizawa S."/>
            <person name="Kogure K."/>
        </authorList>
    </citation>
    <scope>NUCLEOTIDE SEQUENCE [LARGE SCALE GENOMIC DNA]</scope>
    <source>
        <strain evidence="14 15">SAORIC-165</strain>
    </source>
</reference>
<keyword evidence="15" id="KW-1185">Reference proteome</keyword>
<feature type="domain" description="Cation/H+ exchanger transmembrane" evidence="13">
    <location>
        <begin position="14"/>
        <end position="415"/>
    </location>
</feature>
<dbReference type="GO" id="GO:0051453">
    <property type="term" value="P:regulation of intracellular pH"/>
    <property type="evidence" value="ECO:0007669"/>
    <property type="project" value="TreeGrafter"/>
</dbReference>
<feature type="transmembrane region" description="Helical" evidence="12">
    <location>
        <begin position="6"/>
        <end position="24"/>
    </location>
</feature>
<evidence type="ECO:0000313" key="15">
    <source>
        <dbReference type="Proteomes" id="UP000239907"/>
    </source>
</evidence>
<evidence type="ECO:0000256" key="10">
    <source>
        <dbReference type="ARBA" id="ARBA00023136"/>
    </source>
</evidence>